<name>A0AAF3EEB6_9BILA</name>
<feature type="chain" id="PRO_5042075482" evidence="3">
    <location>
        <begin position="17"/>
        <end position="508"/>
    </location>
</feature>
<protein>
    <submittedName>
        <fullName evidence="5">Uncharacterized protein</fullName>
    </submittedName>
</protein>
<keyword evidence="2" id="KW-0472">Membrane</keyword>
<evidence type="ECO:0000313" key="5">
    <source>
        <dbReference type="WBParaSite" id="MBELARI_LOCUS12303"/>
    </source>
</evidence>
<dbReference type="AlphaFoldDB" id="A0AAF3EEB6"/>
<feature type="region of interest" description="Disordered" evidence="1">
    <location>
        <begin position="434"/>
        <end position="453"/>
    </location>
</feature>
<keyword evidence="3" id="KW-0732">Signal</keyword>
<organism evidence="4 5">
    <name type="scientific">Mesorhabditis belari</name>
    <dbReference type="NCBI Taxonomy" id="2138241"/>
    <lineage>
        <taxon>Eukaryota</taxon>
        <taxon>Metazoa</taxon>
        <taxon>Ecdysozoa</taxon>
        <taxon>Nematoda</taxon>
        <taxon>Chromadorea</taxon>
        <taxon>Rhabditida</taxon>
        <taxon>Rhabditina</taxon>
        <taxon>Rhabditomorpha</taxon>
        <taxon>Rhabditoidea</taxon>
        <taxon>Rhabditidae</taxon>
        <taxon>Mesorhabditinae</taxon>
        <taxon>Mesorhabditis</taxon>
    </lineage>
</organism>
<dbReference type="WBParaSite" id="MBELARI_LOCUS12303">
    <property type="protein sequence ID" value="MBELARI_LOCUS12303"/>
    <property type="gene ID" value="MBELARI_LOCUS12303"/>
</dbReference>
<evidence type="ECO:0000256" key="3">
    <source>
        <dbReference type="SAM" id="SignalP"/>
    </source>
</evidence>
<keyword evidence="4" id="KW-1185">Reference proteome</keyword>
<keyword evidence="2" id="KW-1133">Transmembrane helix</keyword>
<keyword evidence="2" id="KW-0812">Transmembrane</keyword>
<accession>A0AAF3EEB6</accession>
<evidence type="ECO:0000256" key="1">
    <source>
        <dbReference type="SAM" id="MobiDB-lite"/>
    </source>
</evidence>
<evidence type="ECO:0000313" key="4">
    <source>
        <dbReference type="Proteomes" id="UP000887575"/>
    </source>
</evidence>
<evidence type="ECO:0000256" key="2">
    <source>
        <dbReference type="SAM" id="Phobius"/>
    </source>
</evidence>
<feature type="transmembrane region" description="Helical" evidence="2">
    <location>
        <begin position="472"/>
        <end position="497"/>
    </location>
</feature>
<feature type="signal peptide" evidence="3">
    <location>
        <begin position="1"/>
        <end position="16"/>
    </location>
</feature>
<sequence>MLIVLLFGVFFGFSETALEQLAQFTHWDILTKIDGEVLLTTPGSQKCFGLGLNFGTDLDSSTHITFRGVRGPNITESVSREVKTFCAKLGHKDSIEYELMPVMLKDFETINVGDEQPTAKTKEAELDYEYELSREKTERMIDLRTVFDELHNGRVDQLVTTQILQETLTEFLGNHVDDWALKNGPVELALARVATIKPAKCDKQLNVIHLQVCVPALDFFNTGNIVEIVHKGQFVTFNNETFYAQISLPSHVFVPSGDGRIVPIDVNQCKRPTRHDFFCSPNALLSNNACQPPLLKNCSIILSDSRMPAKVREFSNGYLVRSFKNNVEQICGNHTTKMIFPMPLNMWWRPVDECLYTIGEHIEMPSLDGVGFETFLENQLRIEILPKALDGYFYERLPGPKDPLSHYESVWRHQRKLLYVQSVNGNTLIVGPAQDKAQKSKSSTEAYRPQQEPVYGQTVTPKEKVGLFSEPMFLLMLFLSLLLNVIILVVFVVFVLARPRHQKLAQHM</sequence>
<dbReference type="Proteomes" id="UP000887575">
    <property type="component" value="Unassembled WGS sequence"/>
</dbReference>
<reference evidence="5" key="1">
    <citation type="submission" date="2024-02" db="UniProtKB">
        <authorList>
            <consortium name="WormBaseParasite"/>
        </authorList>
    </citation>
    <scope>IDENTIFICATION</scope>
</reference>
<proteinExistence type="predicted"/>